<dbReference type="PRINTS" id="PR00834">
    <property type="entry name" value="PROTEASES2C"/>
</dbReference>
<dbReference type="OrthoDB" id="354278at2759"/>
<dbReference type="InterPro" id="IPR046449">
    <property type="entry name" value="DEGP_PDZ_sf"/>
</dbReference>
<dbReference type="Pfam" id="PF17815">
    <property type="entry name" value="PDZ_3"/>
    <property type="match status" value="1"/>
</dbReference>
<dbReference type="AlphaFoldDB" id="U6GWD7"/>
<dbReference type="GO" id="GO:0004252">
    <property type="term" value="F:serine-type endopeptidase activity"/>
    <property type="evidence" value="ECO:0007669"/>
    <property type="project" value="InterPro"/>
</dbReference>
<evidence type="ECO:0000313" key="8">
    <source>
        <dbReference type="Proteomes" id="UP000018050"/>
    </source>
</evidence>
<proteinExistence type="inferred from homology"/>
<evidence type="ECO:0000259" key="6">
    <source>
        <dbReference type="Pfam" id="PF17815"/>
    </source>
</evidence>
<dbReference type="SUPFAM" id="SSF50494">
    <property type="entry name" value="Trypsin-like serine proteases"/>
    <property type="match status" value="1"/>
</dbReference>
<dbReference type="InterPro" id="IPR036034">
    <property type="entry name" value="PDZ_sf"/>
</dbReference>
<dbReference type="VEuPathDB" id="ToxoDB:EAH_00053450"/>
<dbReference type="GO" id="GO:0006508">
    <property type="term" value="P:proteolysis"/>
    <property type="evidence" value="ECO:0007669"/>
    <property type="project" value="UniProtKB-KW"/>
</dbReference>
<name>U6GWD7_EIMAC</name>
<feature type="compositionally biased region" description="Basic and acidic residues" evidence="5">
    <location>
        <begin position="9"/>
        <end position="27"/>
    </location>
</feature>
<dbReference type="SUPFAM" id="SSF50156">
    <property type="entry name" value="PDZ domain-like"/>
    <property type="match status" value="1"/>
</dbReference>
<dbReference type="PANTHER" id="PTHR45980:SF18">
    <property type="entry name" value="PROTEASE DO-LIKE 9"/>
    <property type="match status" value="1"/>
</dbReference>
<feature type="compositionally biased region" description="Low complexity" evidence="5">
    <location>
        <begin position="86"/>
        <end position="110"/>
    </location>
</feature>
<reference evidence="7" key="1">
    <citation type="submission" date="2013-10" db="EMBL/GenBank/DDBJ databases">
        <title>Genomic analysis of the causative agents of coccidiosis in chickens.</title>
        <authorList>
            <person name="Reid A.J."/>
            <person name="Blake D."/>
            <person name="Billington K."/>
            <person name="Browne H."/>
            <person name="Dunn M."/>
            <person name="Hung S."/>
            <person name="Kawahara F."/>
            <person name="Miranda-Saavedra D."/>
            <person name="Mourier T."/>
            <person name="Nagra H."/>
            <person name="Otto T.D."/>
            <person name="Rawlings N."/>
            <person name="Sanchez A."/>
            <person name="Sanders M."/>
            <person name="Subramaniam C."/>
            <person name="Tay Y."/>
            <person name="Dear P."/>
            <person name="Doerig C."/>
            <person name="Gruber A."/>
            <person name="Parkinson J."/>
            <person name="Shirley M."/>
            <person name="Wan K.L."/>
            <person name="Berriman M."/>
            <person name="Tomley F."/>
            <person name="Pain A."/>
        </authorList>
    </citation>
    <scope>NUCLEOTIDE SEQUENCE</scope>
    <source>
        <strain evidence="7">Houghton</strain>
    </source>
</reference>
<dbReference type="Pfam" id="PF13365">
    <property type="entry name" value="Trypsin_2"/>
    <property type="match status" value="1"/>
</dbReference>
<dbReference type="EMBL" id="HG673715">
    <property type="protein sequence ID" value="CDI84541.1"/>
    <property type="molecule type" value="Genomic_DNA"/>
</dbReference>
<keyword evidence="8" id="KW-1185">Reference proteome</keyword>
<evidence type="ECO:0000256" key="1">
    <source>
        <dbReference type="ARBA" id="ARBA00010541"/>
    </source>
</evidence>
<dbReference type="Proteomes" id="UP000018050">
    <property type="component" value="Unassembled WGS sequence"/>
</dbReference>
<dbReference type="PANTHER" id="PTHR45980">
    <property type="match status" value="1"/>
</dbReference>
<dbReference type="Gene3D" id="3.20.190.20">
    <property type="match status" value="1"/>
</dbReference>
<dbReference type="OMA" id="HCEPNYS"/>
<feature type="compositionally biased region" description="Gly residues" evidence="5">
    <location>
        <begin position="68"/>
        <end position="85"/>
    </location>
</feature>
<feature type="compositionally biased region" description="Low complexity" evidence="5">
    <location>
        <begin position="32"/>
        <end position="60"/>
    </location>
</feature>
<evidence type="ECO:0000256" key="2">
    <source>
        <dbReference type="ARBA" id="ARBA00022670"/>
    </source>
</evidence>
<gene>
    <name evidence="7" type="ORF">EAH_00053450</name>
</gene>
<dbReference type="Gene3D" id="2.30.42.10">
    <property type="match status" value="1"/>
</dbReference>
<reference evidence="7" key="2">
    <citation type="submission" date="2013-10" db="EMBL/GenBank/DDBJ databases">
        <authorList>
            <person name="Aslett M."/>
        </authorList>
    </citation>
    <scope>NUCLEOTIDE SEQUENCE</scope>
    <source>
        <strain evidence="7">Houghton</strain>
    </source>
</reference>
<evidence type="ECO:0000256" key="3">
    <source>
        <dbReference type="ARBA" id="ARBA00022801"/>
    </source>
</evidence>
<evidence type="ECO:0000256" key="5">
    <source>
        <dbReference type="SAM" id="MobiDB-lite"/>
    </source>
</evidence>
<dbReference type="InterPro" id="IPR001940">
    <property type="entry name" value="Peptidase_S1C"/>
</dbReference>
<sequence length="555" mass="59285">MPSSGQNEGGEHHQRLRETRLQKRKAAEVLPSSGDSSAAAAATTAATSAAAAAAAAATEGTGKRGRRGGGGAPKSPGGGSSGSSGSGSSSGSSSSSSSGSSGTSSSSSSCSGGSPCALESAANGCSSNHFSGRAPHPPLQQKGINAESKEDIIRSEIPKSVVKVFCTHCEPNYSQPWTTRRQTTSTSTGFVTFDAEGNHCILTNAHSVDNAAVVQVRRRGDHQKHEAKVICVGLDCDLALLQVDDPDFWDEIGPPLQWGPSPSLEDPVTVAGYPLGGDNSSVTQGVVSRTDLQQYSMGSCWLLAIQIDAAINPGNSGGPALNKDKKCVGIAFQSLKDGDTENIGYIIPSEVVAHFLEDYKRHKKYTGFGDCGFTWQRLENKFMRSALQLKNKQQGVLVKKVDGASFARDVLQRGDIILSVNGKKVASDGSVEFERGERISFSWIFAQLFVGDRCHLVVLRRGRQIHVSYQVERISLLVPATNELRRAEYLIVGGLVFVPLSEPFLKSEYGDDFESRAPVRLLDQWQHGMQQFPGQQCVVLTHVLAHEITVFAMLY</sequence>
<evidence type="ECO:0000313" key="7">
    <source>
        <dbReference type="EMBL" id="CDI84541.1"/>
    </source>
</evidence>
<dbReference type="InterPro" id="IPR041517">
    <property type="entry name" value="DEGP_PDZ"/>
</dbReference>
<protein>
    <submittedName>
        <fullName evidence="7">Trypsin, putative</fullName>
    </submittedName>
</protein>
<accession>U6GWD7</accession>
<organism evidence="7 8">
    <name type="scientific">Eimeria acervulina</name>
    <name type="common">Coccidian parasite</name>
    <dbReference type="NCBI Taxonomy" id="5801"/>
    <lineage>
        <taxon>Eukaryota</taxon>
        <taxon>Sar</taxon>
        <taxon>Alveolata</taxon>
        <taxon>Apicomplexa</taxon>
        <taxon>Conoidasida</taxon>
        <taxon>Coccidia</taxon>
        <taxon>Eucoccidiorida</taxon>
        <taxon>Eimeriorina</taxon>
        <taxon>Eimeriidae</taxon>
        <taxon>Eimeria</taxon>
    </lineage>
</organism>
<keyword evidence="4" id="KW-0720">Serine protease</keyword>
<comment type="similarity">
    <text evidence="1">Belongs to the peptidase S1C family.</text>
</comment>
<dbReference type="Gene3D" id="2.40.10.10">
    <property type="entry name" value="Trypsin-like serine proteases"/>
    <property type="match status" value="2"/>
</dbReference>
<dbReference type="FunFam" id="2.40.10.10:FF:000012">
    <property type="entry name" value="protease Do-like 9"/>
    <property type="match status" value="1"/>
</dbReference>
<keyword evidence="2" id="KW-0645">Protease</keyword>
<feature type="region of interest" description="Disordered" evidence="5">
    <location>
        <begin position="1"/>
        <end position="110"/>
    </location>
</feature>
<dbReference type="InterPro" id="IPR043504">
    <property type="entry name" value="Peptidase_S1_PA_chymotrypsin"/>
</dbReference>
<keyword evidence="3" id="KW-0378">Hydrolase</keyword>
<dbReference type="RefSeq" id="XP_013246506.1">
    <property type="nucleotide sequence ID" value="XM_013391052.1"/>
</dbReference>
<feature type="domain" description="Protease Do-like PDZ" evidence="6">
    <location>
        <begin position="478"/>
        <end position="550"/>
    </location>
</feature>
<evidence type="ECO:0000256" key="4">
    <source>
        <dbReference type="ARBA" id="ARBA00022825"/>
    </source>
</evidence>
<dbReference type="InterPro" id="IPR009003">
    <property type="entry name" value="Peptidase_S1_PA"/>
</dbReference>
<dbReference type="GeneID" id="25273415"/>